<reference evidence="2 3" key="1">
    <citation type="submission" date="2018-04" db="EMBL/GenBank/DDBJ databases">
        <title>The genome of golden apple snail Pomacea canaliculata provides insight into stress tolerance and invasive adaptation.</title>
        <authorList>
            <person name="Liu C."/>
            <person name="Liu B."/>
            <person name="Ren Y."/>
            <person name="Zhang Y."/>
            <person name="Wang H."/>
            <person name="Li S."/>
            <person name="Jiang F."/>
            <person name="Yin L."/>
            <person name="Zhang G."/>
            <person name="Qian W."/>
            <person name="Fan W."/>
        </authorList>
    </citation>
    <scope>NUCLEOTIDE SEQUENCE [LARGE SCALE GENOMIC DNA]</scope>
    <source>
        <strain evidence="2">SZHN2017</strain>
        <tissue evidence="2">Muscle</tissue>
    </source>
</reference>
<sequence>MLIGEEKCQQMKTAIKTMLNGAKALEEESHFLQEKLLQLVYCRINARCFPTDCYTLPSEESSVEDKEMLRKDVHSIKEKKICSQVLMDCCTQKTDLFDMDSLCTPFFLEQSQDDSIEHSEEVVRFLSKHQGKLSTTEECKAKDFEYSDLNLGHCSEMFTRMYGGENKEEFLEESIPVRGSLSGSQSDDHSTRQLLPSSDSKREAREEGVAHRPPTFRLCKDKSRERTMKIAECVNGGQAVLPVPLVSDAGSNT</sequence>
<keyword evidence="3" id="KW-1185">Reference proteome</keyword>
<dbReference type="AlphaFoldDB" id="A0A2T7NB43"/>
<dbReference type="EMBL" id="PZQS01000014">
    <property type="protein sequence ID" value="PVD18379.1"/>
    <property type="molecule type" value="Genomic_DNA"/>
</dbReference>
<gene>
    <name evidence="2" type="ORF">C0Q70_20928</name>
</gene>
<accession>A0A2T7NB43</accession>
<comment type="caution">
    <text evidence="2">The sequence shown here is derived from an EMBL/GenBank/DDBJ whole genome shotgun (WGS) entry which is preliminary data.</text>
</comment>
<name>A0A2T7NB43_POMCA</name>
<feature type="compositionally biased region" description="Basic and acidic residues" evidence="1">
    <location>
        <begin position="199"/>
        <end position="210"/>
    </location>
</feature>
<evidence type="ECO:0000313" key="2">
    <source>
        <dbReference type="EMBL" id="PVD18379.1"/>
    </source>
</evidence>
<evidence type="ECO:0000313" key="3">
    <source>
        <dbReference type="Proteomes" id="UP000245119"/>
    </source>
</evidence>
<feature type="region of interest" description="Disordered" evidence="1">
    <location>
        <begin position="178"/>
        <end position="221"/>
    </location>
</feature>
<organism evidence="2 3">
    <name type="scientific">Pomacea canaliculata</name>
    <name type="common">Golden apple snail</name>
    <dbReference type="NCBI Taxonomy" id="400727"/>
    <lineage>
        <taxon>Eukaryota</taxon>
        <taxon>Metazoa</taxon>
        <taxon>Spiralia</taxon>
        <taxon>Lophotrochozoa</taxon>
        <taxon>Mollusca</taxon>
        <taxon>Gastropoda</taxon>
        <taxon>Caenogastropoda</taxon>
        <taxon>Architaenioglossa</taxon>
        <taxon>Ampullarioidea</taxon>
        <taxon>Ampullariidae</taxon>
        <taxon>Pomacea</taxon>
    </lineage>
</organism>
<protein>
    <submittedName>
        <fullName evidence="2">Uncharacterized protein</fullName>
    </submittedName>
</protein>
<proteinExistence type="predicted"/>
<evidence type="ECO:0000256" key="1">
    <source>
        <dbReference type="SAM" id="MobiDB-lite"/>
    </source>
</evidence>
<dbReference type="Proteomes" id="UP000245119">
    <property type="component" value="Linkage Group LG14"/>
</dbReference>